<evidence type="ECO:0000256" key="1">
    <source>
        <dbReference type="SAM" id="Coils"/>
    </source>
</evidence>
<dbReference type="GO" id="GO:1905515">
    <property type="term" value="P:non-motile cilium assembly"/>
    <property type="evidence" value="ECO:0007669"/>
    <property type="project" value="TreeGrafter"/>
</dbReference>
<evidence type="ECO:0000313" key="2">
    <source>
        <dbReference type="Proteomes" id="UP000694920"/>
    </source>
</evidence>
<keyword evidence="1" id="KW-0175">Coiled coil</keyword>
<protein>
    <submittedName>
        <fullName evidence="3 4">Coiled-coil domain-containing protein 13 isoform X1</fullName>
    </submittedName>
</protein>
<feature type="coiled-coil region" evidence="1">
    <location>
        <begin position="520"/>
        <end position="547"/>
    </location>
</feature>
<reference evidence="3 4" key="1">
    <citation type="submission" date="2025-04" db="UniProtKB">
        <authorList>
            <consortium name="RefSeq"/>
        </authorList>
    </citation>
    <scope>IDENTIFICATION</scope>
</reference>
<feature type="coiled-coil region" evidence="1">
    <location>
        <begin position="443"/>
        <end position="491"/>
    </location>
</feature>
<dbReference type="RefSeq" id="XP_024935796.1">
    <property type="nucleotide sequence ID" value="XM_025080028.1"/>
</dbReference>
<sequence>MPPIKTGNITKKENDLFDIEDHVKYEDLIEDKLPDHLIFPEQLNTYLRDRIRDLTAENGCLRRALEEVEEKLQNLRKLSAQDIPVTVGRASETAAAKIIELSKKCREQTAEIEVLKTKCKSLEARVANKEAELEHEKMKKKGMSQRTTSALNESISFEDQLRDREEQMKQLNEKLQQVNAKLYESKNTCTSLKQELNKAQKLLCSEVGENVTVTGLINYPGGWRGRAEQVQQLQQKLTELQCKLSEYEGTSKGSTVSIEQRNLANLRNMEKERRQQIENSAKELRQAEVALETSKRKQDAARARIKVLENELNTAKRSIILLNEKRNHDDQLIEALNNQLKAIEGRFQDRESLLQKQYDKSEQECVRLTTEIKTVQLTVEQLQQRLQEREVEIDSLKGSTGCTNKKWSPKQNQNIYESPLSTSRNLKDPNEYVTLSIAAEAERERLLELVIILNRRLDNERAETDHLSETLRQERNKCAKLETKVQKFEMERVGMSKVNTGYKIRSSKIAKASSNENQSNEEMRFKLELLQEECLALKARLATIQQDKAADLITYKQMLDQARKTFQDAYREKPSTSGCHSTMTI</sequence>
<dbReference type="InterPro" id="IPR038929">
    <property type="entry name" value="CCDC13"/>
</dbReference>
<evidence type="ECO:0000313" key="3">
    <source>
        <dbReference type="RefSeq" id="XP_024935796.1"/>
    </source>
</evidence>
<dbReference type="GO" id="GO:0034451">
    <property type="term" value="C:centriolar satellite"/>
    <property type="evidence" value="ECO:0007669"/>
    <property type="project" value="TreeGrafter"/>
</dbReference>
<evidence type="ECO:0000313" key="5">
    <source>
        <dbReference type="RefSeq" id="XP_024935798.1"/>
    </source>
</evidence>
<dbReference type="SUPFAM" id="SSF57997">
    <property type="entry name" value="Tropomyosin"/>
    <property type="match status" value="1"/>
</dbReference>
<organism evidence="2 5">
    <name type="scientific">Cephus cinctus</name>
    <name type="common">Wheat stem sawfly</name>
    <dbReference type="NCBI Taxonomy" id="211228"/>
    <lineage>
        <taxon>Eukaryota</taxon>
        <taxon>Metazoa</taxon>
        <taxon>Ecdysozoa</taxon>
        <taxon>Arthropoda</taxon>
        <taxon>Hexapoda</taxon>
        <taxon>Insecta</taxon>
        <taxon>Pterygota</taxon>
        <taxon>Neoptera</taxon>
        <taxon>Endopterygota</taxon>
        <taxon>Hymenoptera</taxon>
        <taxon>Cephoidea</taxon>
        <taxon>Cephidae</taxon>
        <taxon>Cephus</taxon>
    </lineage>
</organism>
<dbReference type="AlphaFoldDB" id="A0AAJ7R7P2"/>
<feature type="coiled-coil region" evidence="1">
    <location>
        <begin position="51"/>
        <end position="188"/>
    </location>
</feature>
<proteinExistence type="predicted"/>
<gene>
    <name evidence="3 4 5" type="primary">LOC107275009</name>
</gene>
<name>A0AAJ7R7P2_CEPCN</name>
<dbReference type="GO" id="GO:0031122">
    <property type="term" value="P:cytoplasmic microtubule organization"/>
    <property type="evidence" value="ECO:0007669"/>
    <property type="project" value="TreeGrafter"/>
</dbReference>
<dbReference type="PANTHER" id="PTHR31935">
    <property type="entry name" value="COILED-COIL DOMAIN-CONTAINING PROTEIN 13"/>
    <property type="match status" value="1"/>
</dbReference>
<dbReference type="GeneID" id="107275009"/>
<dbReference type="Proteomes" id="UP000694920">
    <property type="component" value="Unplaced"/>
</dbReference>
<keyword evidence="2" id="KW-1185">Reference proteome</keyword>
<feature type="coiled-coil region" evidence="1">
    <location>
        <begin position="230"/>
        <end position="399"/>
    </location>
</feature>
<dbReference type="RefSeq" id="XP_024935797.1">
    <property type="nucleotide sequence ID" value="XM_025080029.1"/>
</dbReference>
<dbReference type="PANTHER" id="PTHR31935:SF1">
    <property type="entry name" value="COILED-COIL DOMAIN-CONTAINING PROTEIN 13"/>
    <property type="match status" value="1"/>
</dbReference>
<accession>A0AAJ7R7P2</accession>
<dbReference type="RefSeq" id="XP_024935798.1">
    <property type="nucleotide sequence ID" value="XM_025080030.1"/>
</dbReference>
<evidence type="ECO:0000313" key="4">
    <source>
        <dbReference type="RefSeq" id="XP_024935797.1"/>
    </source>
</evidence>